<dbReference type="Pfam" id="PF15607">
    <property type="entry name" value="Ntox44"/>
    <property type="match status" value="1"/>
</dbReference>
<evidence type="ECO:0000313" key="3">
    <source>
        <dbReference type="Proteomes" id="UP001601948"/>
    </source>
</evidence>
<evidence type="ECO:0000259" key="1">
    <source>
        <dbReference type="Pfam" id="PF15607"/>
    </source>
</evidence>
<proteinExistence type="predicted"/>
<dbReference type="EMBL" id="JBIAPI010000002">
    <property type="protein sequence ID" value="MFF3223739.1"/>
    <property type="molecule type" value="Genomic_DNA"/>
</dbReference>
<reference evidence="2 3" key="1">
    <citation type="submission" date="2024-10" db="EMBL/GenBank/DDBJ databases">
        <title>The Natural Products Discovery Center: Release of the First 8490 Sequenced Strains for Exploring Actinobacteria Biosynthetic Diversity.</title>
        <authorList>
            <person name="Kalkreuter E."/>
            <person name="Kautsar S.A."/>
            <person name="Yang D."/>
            <person name="Bader C.D."/>
            <person name="Teijaro C.N."/>
            <person name="Fluegel L."/>
            <person name="Davis C.M."/>
            <person name="Simpson J.R."/>
            <person name="Lauterbach L."/>
            <person name="Steele A.D."/>
            <person name="Gui C."/>
            <person name="Meng S."/>
            <person name="Li G."/>
            <person name="Viehrig K."/>
            <person name="Ye F."/>
            <person name="Su P."/>
            <person name="Kiefer A.F."/>
            <person name="Nichols A."/>
            <person name="Cepeda A.J."/>
            <person name="Yan W."/>
            <person name="Fan B."/>
            <person name="Jiang Y."/>
            <person name="Adhikari A."/>
            <person name="Zheng C.-J."/>
            <person name="Schuster L."/>
            <person name="Cowan T.M."/>
            <person name="Smanski M.J."/>
            <person name="Chevrette M.G."/>
            <person name="De Carvalho L.P.S."/>
            <person name="Shen B."/>
        </authorList>
    </citation>
    <scope>NUCLEOTIDE SEQUENCE [LARGE SCALE GENOMIC DNA]</scope>
    <source>
        <strain evidence="2 3">NPDC003040</strain>
    </source>
</reference>
<dbReference type="InterPro" id="IPR028946">
    <property type="entry name" value="Ntox44"/>
</dbReference>
<keyword evidence="3" id="KW-1185">Reference proteome</keyword>
<name>A0ABW6QR82_9NOCA</name>
<comment type="caution">
    <text evidence="2">The sequence shown here is derived from an EMBL/GenBank/DDBJ whole genome shotgun (WGS) entry which is preliminary data.</text>
</comment>
<gene>
    <name evidence="2" type="ORF">ACFYV7_13185</name>
</gene>
<accession>A0ABW6QR82</accession>
<sequence length="363" mass="40669">MTPTRRQLEKYDAQPIWDIAQAFKRIGPQIENLFERYVGSVTAPDWQGVAAEAALDRAGKDRKTAYAMADTLTASADRLEQGYWDVSTPLNSARGYITSAEAAGFPVGSTLAVSYPQGSNPTPALESTRAEWERQIVTAANSVETEDKRLQQDLTKLSAAMKTEFDAIGGSQTTLDEKRFSDAERFIFDEMKRNINSDTVKMIQGLLRKPKWYEFGRNYGNDIMSALTMWGVKVAPGQAWDHKPQLQSKFDLKTSNDFYFKQPGTDRKVYYDIYSNIHYGYVGRAAGIDSETLIKGASLGESVLVGKNDEADQITMRAGIDLYNKYGPNMTPEQFHQGVTEAIDKMEAAENDGRDLTQFRHEN</sequence>
<dbReference type="Proteomes" id="UP001601948">
    <property type="component" value="Unassembled WGS sequence"/>
</dbReference>
<organism evidence="2 3">
    <name type="scientific">Nocardia suismassiliense</name>
    <dbReference type="NCBI Taxonomy" id="2077092"/>
    <lineage>
        <taxon>Bacteria</taxon>
        <taxon>Bacillati</taxon>
        <taxon>Actinomycetota</taxon>
        <taxon>Actinomycetes</taxon>
        <taxon>Mycobacteriales</taxon>
        <taxon>Nocardiaceae</taxon>
        <taxon>Nocardia</taxon>
    </lineage>
</organism>
<protein>
    <submittedName>
        <fullName evidence="2">Polymorphic toxin type 44 domain-containing protein</fullName>
    </submittedName>
</protein>
<feature type="domain" description="Bacterial toxin 44" evidence="1">
    <location>
        <begin position="230"/>
        <end position="324"/>
    </location>
</feature>
<evidence type="ECO:0000313" key="2">
    <source>
        <dbReference type="EMBL" id="MFF3223739.1"/>
    </source>
</evidence>
<dbReference type="RefSeq" id="WP_387716963.1">
    <property type="nucleotide sequence ID" value="NZ_JBIAPI010000002.1"/>
</dbReference>